<dbReference type="AlphaFoldDB" id="A0A6N3FWC4"/>
<accession>A0A6N3FWC4</accession>
<gene>
    <name evidence="1" type="ORF">CTLFYP3_02889</name>
</gene>
<organism evidence="1">
    <name type="scientific">Clostridium tertium</name>
    <dbReference type="NCBI Taxonomy" id="1559"/>
    <lineage>
        <taxon>Bacteria</taxon>
        <taxon>Bacillati</taxon>
        <taxon>Bacillota</taxon>
        <taxon>Clostridia</taxon>
        <taxon>Eubacteriales</taxon>
        <taxon>Clostridiaceae</taxon>
        <taxon>Clostridium</taxon>
    </lineage>
</organism>
<protein>
    <submittedName>
        <fullName evidence="1">Uncharacterized protein</fullName>
    </submittedName>
</protein>
<sequence length="61" mass="7079">MKEENLKIAQKDIDDALKTVEDMVNFIDETELSKDVLKEKFITLTEKVQELENILKVEGIL</sequence>
<dbReference type="EMBL" id="CACRTO010000042">
    <property type="protein sequence ID" value="VYU56618.1"/>
    <property type="molecule type" value="Genomic_DNA"/>
</dbReference>
<dbReference type="RefSeq" id="WP_156627330.1">
    <property type="nucleotide sequence ID" value="NZ_CACRTO010000042.1"/>
</dbReference>
<reference evidence="1" key="1">
    <citation type="submission" date="2019-11" db="EMBL/GenBank/DDBJ databases">
        <authorList>
            <person name="Feng L."/>
        </authorList>
    </citation>
    <scope>NUCLEOTIDE SEQUENCE</scope>
    <source>
        <strain evidence="1">CTertiumLFYP3</strain>
    </source>
</reference>
<name>A0A6N3FWC4_9CLOT</name>
<evidence type="ECO:0000313" key="1">
    <source>
        <dbReference type="EMBL" id="VYU56618.1"/>
    </source>
</evidence>
<proteinExistence type="predicted"/>